<comment type="subcellular location">
    <subcellularLocation>
        <location evidence="1">Membrane</location>
        <topology evidence="1">Multi-pass membrane protein</topology>
    </subcellularLocation>
</comment>
<feature type="domain" description="NADH:quinone oxidoreductase/Mrp antiporter transmembrane" evidence="9">
    <location>
        <begin position="131"/>
        <end position="405"/>
    </location>
</feature>
<keyword evidence="6 8" id="KW-0520">NAD</keyword>
<organism evidence="11">
    <name type="scientific">Polytomella magna</name>
    <dbReference type="NCBI Taxonomy" id="353565"/>
    <lineage>
        <taxon>Eukaryota</taxon>
        <taxon>Viridiplantae</taxon>
        <taxon>Chlorophyta</taxon>
        <taxon>core chlorophytes</taxon>
        <taxon>Chlorophyceae</taxon>
        <taxon>CS clade</taxon>
        <taxon>Chlamydomonadales</taxon>
        <taxon>Chlamydomonadaceae</taxon>
        <taxon>Polytomella</taxon>
    </lineage>
</organism>
<keyword evidence="8 11" id="KW-0496">Mitochondrion</keyword>
<feature type="transmembrane region" description="Helical" evidence="8">
    <location>
        <begin position="472"/>
        <end position="495"/>
    </location>
</feature>
<evidence type="ECO:0000256" key="8">
    <source>
        <dbReference type="RuleBase" id="RU003404"/>
    </source>
</evidence>
<evidence type="ECO:0000259" key="9">
    <source>
        <dbReference type="Pfam" id="PF00361"/>
    </source>
</evidence>
<feature type="transmembrane region" description="Helical" evidence="8">
    <location>
        <begin position="78"/>
        <end position="100"/>
    </location>
</feature>
<dbReference type="RefSeq" id="YP_008963663.1">
    <property type="nucleotide sequence ID" value="NC_023091.1"/>
</dbReference>
<dbReference type="GO" id="GO:0003954">
    <property type="term" value="F:NADH dehydrogenase activity"/>
    <property type="evidence" value="ECO:0007669"/>
    <property type="project" value="TreeGrafter"/>
</dbReference>
<feature type="domain" description="NADH-Ubiquinone oxidoreductase (complex I) chain 5 N-terminal" evidence="10">
    <location>
        <begin position="66"/>
        <end position="115"/>
    </location>
</feature>
<name>V5JDY9_9CHLO</name>
<keyword evidence="3 8" id="KW-0812">Transmembrane</keyword>
<comment type="function">
    <text evidence="8">Core subunit of the mitochondrial membrane respiratory chain NADH dehydrogenase (Complex I) which catalyzes electron transfer from NADH through the respiratory chain, using ubiquinone as an electron acceptor. Essential for the catalytic activity and assembly of complex I.</text>
</comment>
<evidence type="ECO:0000256" key="6">
    <source>
        <dbReference type="ARBA" id="ARBA00023027"/>
    </source>
</evidence>
<feature type="transmembrane region" description="Helical" evidence="8">
    <location>
        <begin position="358"/>
        <end position="379"/>
    </location>
</feature>
<feature type="transmembrane region" description="Helical" evidence="8">
    <location>
        <begin position="193"/>
        <end position="215"/>
    </location>
</feature>
<evidence type="ECO:0000259" key="10">
    <source>
        <dbReference type="Pfam" id="PF00662"/>
    </source>
</evidence>
<dbReference type="Pfam" id="PF00361">
    <property type="entry name" value="Proton_antipo_M"/>
    <property type="match status" value="1"/>
</dbReference>
<feature type="transmembrane region" description="Helical" evidence="8">
    <location>
        <begin position="23"/>
        <end position="41"/>
    </location>
</feature>
<evidence type="ECO:0000256" key="2">
    <source>
        <dbReference type="ARBA" id="ARBA00008200"/>
    </source>
</evidence>
<evidence type="ECO:0000313" key="11">
    <source>
        <dbReference type="EMBL" id="AGK83092.1"/>
    </source>
</evidence>
<feature type="transmembrane region" description="Helical" evidence="8">
    <location>
        <begin position="435"/>
        <end position="452"/>
    </location>
</feature>
<gene>
    <name evidence="11" type="primary">nad5</name>
</gene>
<dbReference type="GeneID" id="17961133"/>
<dbReference type="EMBL" id="KC733827">
    <property type="protein sequence ID" value="AGK83092.1"/>
    <property type="molecule type" value="Genomic_DNA"/>
</dbReference>
<feature type="transmembrane region" description="Helical" evidence="8">
    <location>
        <begin position="265"/>
        <end position="283"/>
    </location>
</feature>
<feature type="transmembrane region" description="Helical" evidence="8">
    <location>
        <begin position="112"/>
        <end position="129"/>
    </location>
</feature>
<evidence type="ECO:0000256" key="5">
    <source>
        <dbReference type="ARBA" id="ARBA00022989"/>
    </source>
</evidence>
<dbReference type="GO" id="GO:0008137">
    <property type="term" value="F:NADH dehydrogenase (ubiquinone) activity"/>
    <property type="evidence" value="ECO:0007669"/>
    <property type="project" value="UniProtKB-EC"/>
</dbReference>
<feature type="transmembrane region" description="Helical" evidence="8">
    <location>
        <begin position="48"/>
        <end position="66"/>
    </location>
</feature>
<reference evidence="11" key="1">
    <citation type="journal article" date="2013" name="Genome Biol. Evol.">
        <title>Palindromic genes in the linear mitochondrial genome of the nonphotosynthetic green alga Polytomella magna.</title>
        <authorList>
            <person name="Smith D.R."/>
            <person name="Hua J."/>
            <person name="Archibald J.M."/>
            <person name="Lee R.W."/>
        </authorList>
    </citation>
    <scope>NUCLEOTIDE SEQUENCE</scope>
    <source>
        <strain evidence="11">SAG 63-9</strain>
    </source>
</reference>
<dbReference type="Pfam" id="PF00662">
    <property type="entry name" value="Proton_antipo_N"/>
    <property type="match status" value="1"/>
</dbReference>
<geneLocation type="mitochondrion" evidence="11"/>
<accession>V5JDY9</accession>
<feature type="transmembrane region" description="Helical" evidence="8">
    <location>
        <begin position="135"/>
        <end position="157"/>
    </location>
</feature>
<dbReference type="GO" id="GO:0016020">
    <property type="term" value="C:membrane"/>
    <property type="evidence" value="ECO:0007669"/>
    <property type="project" value="UniProtKB-SubCell"/>
</dbReference>
<dbReference type="PRINTS" id="PR01434">
    <property type="entry name" value="NADHDHGNASE5"/>
</dbReference>
<dbReference type="InterPro" id="IPR001516">
    <property type="entry name" value="Proton_antipo_N"/>
</dbReference>
<evidence type="ECO:0000256" key="4">
    <source>
        <dbReference type="ARBA" id="ARBA00022967"/>
    </source>
</evidence>
<protein>
    <recommendedName>
        <fullName evidence="8">NADH-ubiquinone oxidoreductase chain 5</fullName>
        <ecNumber evidence="8">7.1.1.2</ecNumber>
    </recommendedName>
</protein>
<dbReference type="AlphaFoldDB" id="V5JDY9"/>
<dbReference type="InterPro" id="IPR001750">
    <property type="entry name" value="ND/Mrp_TM"/>
</dbReference>
<dbReference type="GO" id="GO:0042773">
    <property type="term" value="P:ATP synthesis coupled electron transport"/>
    <property type="evidence" value="ECO:0007669"/>
    <property type="project" value="InterPro"/>
</dbReference>
<dbReference type="EC" id="7.1.1.2" evidence="8"/>
<evidence type="ECO:0000256" key="1">
    <source>
        <dbReference type="ARBA" id="ARBA00004141"/>
    </source>
</evidence>
<dbReference type="GO" id="GO:0015990">
    <property type="term" value="P:electron transport coupled proton transport"/>
    <property type="evidence" value="ECO:0007669"/>
    <property type="project" value="TreeGrafter"/>
</dbReference>
<dbReference type="InterPro" id="IPR003945">
    <property type="entry name" value="NU5C-like"/>
</dbReference>
<comment type="catalytic activity">
    <reaction evidence="8">
        <text>a ubiquinone + NADH + 5 H(+)(in) = a ubiquinol + NAD(+) + 4 H(+)(out)</text>
        <dbReference type="Rhea" id="RHEA:29091"/>
        <dbReference type="Rhea" id="RHEA-COMP:9565"/>
        <dbReference type="Rhea" id="RHEA-COMP:9566"/>
        <dbReference type="ChEBI" id="CHEBI:15378"/>
        <dbReference type="ChEBI" id="CHEBI:16389"/>
        <dbReference type="ChEBI" id="CHEBI:17976"/>
        <dbReference type="ChEBI" id="CHEBI:57540"/>
        <dbReference type="ChEBI" id="CHEBI:57945"/>
        <dbReference type="EC" id="7.1.1.2"/>
    </reaction>
</comment>
<evidence type="ECO:0000256" key="3">
    <source>
        <dbReference type="ARBA" id="ARBA00022692"/>
    </source>
</evidence>
<proteinExistence type="inferred from homology"/>
<keyword evidence="4" id="KW-1278">Translocase</keyword>
<feature type="transmembrane region" description="Helical" evidence="8">
    <location>
        <begin position="316"/>
        <end position="338"/>
    </location>
</feature>
<keyword evidence="8" id="KW-0813">Transport</keyword>
<keyword evidence="5 8" id="KW-1133">Transmembrane helix</keyword>
<keyword evidence="7 8" id="KW-0472">Membrane</keyword>
<dbReference type="PANTHER" id="PTHR42829:SF2">
    <property type="entry name" value="NADH-UBIQUINONE OXIDOREDUCTASE CHAIN 5"/>
    <property type="match status" value="1"/>
</dbReference>
<evidence type="ECO:0000256" key="7">
    <source>
        <dbReference type="ARBA" id="ARBA00023136"/>
    </source>
</evidence>
<sequence length="536" mass="58453">MFLLCLFFIAASAILNGLFSNHLGVRGGIVIAITCLCASLFTAAVQWFEVCVCGCYVYLPLGAFFFRVQDFTPALALYYDSLAASMTLTVVLVSFAVHLYQCTYMAGDGSQNLFMSYLSAFTGFMLLLVAANNLILLFVGWEGIGVCSYLLIGYYASRISATKSANKSLIVNKISDGFLLCSMLYIWHYTGSLQYSCVTLFCVPTVVSSLVLLGAMGKSSQLFFHVWLADAMEGPTPVSALIHAATLVTAGVYLLCKLNMHCNEYVAAIGALTAAAGGLFGFVANDLKRVIAFSTCSQLGYMVACIGSCSDGMDYALAHLISHAGFKATLFLAAGLLISKENNNSLNKFGARDASKTITLATLVGCLNLVGFPELAGFYSKESILNNAFFCKTLHIVLLFATFLTATYTTKLIVQLYFLNYNNGRFYKNFKNSNFVYACFTLLLLEMESRIYTGSSFGQNFSTNLPAYVKNLPAGIAFAGVISGTIGVQIMHYTLIRFFGNKAGFDLIYARHGTNAILYHSYITYTLIDRGFLKIY</sequence>
<feature type="transmembrane region" description="Helical" evidence="8">
    <location>
        <begin position="236"/>
        <end position="253"/>
    </location>
</feature>
<dbReference type="PANTHER" id="PTHR42829">
    <property type="entry name" value="NADH-UBIQUINONE OXIDOREDUCTASE CHAIN 5"/>
    <property type="match status" value="1"/>
</dbReference>
<feature type="transmembrane region" description="Helical" evidence="8">
    <location>
        <begin position="394"/>
        <end position="414"/>
    </location>
</feature>
<comment type="similarity">
    <text evidence="2 8">Belongs to the complex I subunit 5 family.</text>
</comment>
<keyword evidence="8" id="KW-0830">Ubiquinone</keyword>